<evidence type="ECO:0000313" key="2">
    <source>
        <dbReference type="EMBL" id="CAG9324862.1"/>
    </source>
</evidence>
<protein>
    <submittedName>
        <fullName evidence="2">Uncharacterized protein</fullName>
    </submittedName>
</protein>
<comment type="similarity">
    <text evidence="1">Belongs to the SKP1 family.</text>
</comment>
<evidence type="ECO:0000313" key="3">
    <source>
        <dbReference type="Proteomes" id="UP001162131"/>
    </source>
</evidence>
<keyword evidence="3" id="KW-1185">Reference proteome</keyword>
<dbReference type="InterPro" id="IPR011333">
    <property type="entry name" value="SKP1/BTB/POZ_sf"/>
</dbReference>
<dbReference type="SMART" id="SM00512">
    <property type="entry name" value="Skp1"/>
    <property type="match status" value="1"/>
</dbReference>
<dbReference type="SUPFAM" id="SSF81382">
    <property type="entry name" value="Skp1 dimerisation domain-like"/>
    <property type="match status" value="1"/>
</dbReference>
<dbReference type="SUPFAM" id="SSF54695">
    <property type="entry name" value="POZ domain"/>
    <property type="match status" value="1"/>
</dbReference>
<evidence type="ECO:0000256" key="1">
    <source>
        <dbReference type="ARBA" id="ARBA00009993"/>
    </source>
</evidence>
<dbReference type="InterPro" id="IPR036296">
    <property type="entry name" value="SKP1-like_dim_sf"/>
</dbReference>
<reference evidence="2" key="1">
    <citation type="submission" date="2021-09" db="EMBL/GenBank/DDBJ databases">
        <authorList>
            <consortium name="AG Swart"/>
            <person name="Singh M."/>
            <person name="Singh A."/>
            <person name="Seah K."/>
            <person name="Emmerich C."/>
        </authorList>
    </citation>
    <scope>NUCLEOTIDE SEQUENCE</scope>
    <source>
        <strain evidence="2">ATCC30299</strain>
    </source>
</reference>
<accession>A0AAU9JD84</accession>
<sequence>MTKDLITILVRKGRSVHCSNQIATLSPLISELITEYQTDEIPLTHLSKTSVENIIVYCEHYSYALPSPLPKPLPNKRLKGIIDFFEYAFYKELKPHDLCKLLEASDYLGIERLYQGCCAFLASQYMERHPDILKAKLGLSENYNDQMEAKILENFPWVNNPQGEEPSPLIDSGILQKFLEKIKKLFYR</sequence>
<proteinExistence type="inferred from homology"/>
<dbReference type="GO" id="GO:0006511">
    <property type="term" value="P:ubiquitin-dependent protein catabolic process"/>
    <property type="evidence" value="ECO:0007669"/>
    <property type="project" value="InterPro"/>
</dbReference>
<dbReference type="Proteomes" id="UP001162131">
    <property type="component" value="Unassembled WGS sequence"/>
</dbReference>
<comment type="caution">
    <text evidence="2">The sequence shown here is derived from an EMBL/GenBank/DDBJ whole genome shotgun (WGS) entry which is preliminary data.</text>
</comment>
<dbReference type="EMBL" id="CAJZBQ010000036">
    <property type="protein sequence ID" value="CAG9324862.1"/>
    <property type="molecule type" value="Genomic_DNA"/>
</dbReference>
<organism evidence="2 3">
    <name type="scientific">Blepharisma stoltei</name>
    <dbReference type="NCBI Taxonomy" id="1481888"/>
    <lineage>
        <taxon>Eukaryota</taxon>
        <taxon>Sar</taxon>
        <taxon>Alveolata</taxon>
        <taxon>Ciliophora</taxon>
        <taxon>Postciliodesmatophora</taxon>
        <taxon>Heterotrichea</taxon>
        <taxon>Heterotrichida</taxon>
        <taxon>Blepharismidae</taxon>
        <taxon>Blepharisma</taxon>
    </lineage>
</organism>
<dbReference type="Gene3D" id="3.30.710.10">
    <property type="entry name" value="Potassium Channel Kv1.1, Chain A"/>
    <property type="match status" value="1"/>
</dbReference>
<dbReference type="AlphaFoldDB" id="A0AAU9JD84"/>
<name>A0AAU9JD84_9CILI</name>
<dbReference type="InterPro" id="IPR001232">
    <property type="entry name" value="SKP1-like"/>
</dbReference>
<gene>
    <name evidence="2" type="ORF">BSTOLATCC_MIC36637</name>
</gene>